<evidence type="ECO:0000313" key="3">
    <source>
        <dbReference type="Proteomes" id="UP001142592"/>
    </source>
</evidence>
<keyword evidence="3" id="KW-1185">Reference proteome</keyword>
<feature type="domain" description="HTH luxR-type" evidence="1">
    <location>
        <begin position="1"/>
        <end position="34"/>
    </location>
</feature>
<dbReference type="InterPro" id="IPR036388">
    <property type="entry name" value="WH-like_DNA-bd_sf"/>
</dbReference>
<evidence type="ECO:0000259" key="1">
    <source>
        <dbReference type="PROSITE" id="PS50043"/>
    </source>
</evidence>
<dbReference type="Gene3D" id="1.10.10.10">
    <property type="entry name" value="Winged helix-like DNA-binding domain superfamily/Winged helix DNA-binding domain"/>
    <property type="match status" value="1"/>
</dbReference>
<dbReference type="SUPFAM" id="SSF88659">
    <property type="entry name" value="Sigma3 and sigma4 domains of RNA polymerase sigma factors"/>
    <property type="match status" value="1"/>
</dbReference>
<organism evidence="2 3">
    <name type="scientific">Pedobacter agri</name>
    <dbReference type="NCBI Taxonomy" id="454586"/>
    <lineage>
        <taxon>Bacteria</taxon>
        <taxon>Pseudomonadati</taxon>
        <taxon>Bacteroidota</taxon>
        <taxon>Sphingobacteriia</taxon>
        <taxon>Sphingobacteriales</taxon>
        <taxon>Sphingobacteriaceae</taxon>
        <taxon>Pedobacter</taxon>
    </lineage>
</organism>
<comment type="caution">
    <text evidence="2">The sequence shown here is derived from an EMBL/GenBank/DDBJ whole genome shotgun (WGS) entry which is preliminary data.</text>
</comment>
<name>A0A9X3IBI2_9SPHI</name>
<dbReference type="InterPro" id="IPR000792">
    <property type="entry name" value="Tscrpt_reg_LuxR_C"/>
</dbReference>
<dbReference type="RefSeq" id="WP_238533603.1">
    <property type="nucleotide sequence ID" value="NZ_JAPJUH010000008.1"/>
</dbReference>
<gene>
    <name evidence="2" type="ORF">OQZ29_21980</name>
</gene>
<dbReference type="AlphaFoldDB" id="A0A9X3IBI2"/>
<dbReference type="InterPro" id="IPR013324">
    <property type="entry name" value="RNA_pol_sigma_r3/r4-like"/>
</dbReference>
<dbReference type="EMBL" id="JAPJUH010000008">
    <property type="protein sequence ID" value="MCX3267445.1"/>
    <property type="molecule type" value="Genomic_DNA"/>
</dbReference>
<reference evidence="2" key="1">
    <citation type="submission" date="2022-11" db="EMBL/GenBank/DDBJ databases">
        <authorList>
            <person name="Graham C."/>
            <person name="Newman J.D."/>
        </authorList>
    </citation>
    <scope>NUCLEOTIDE SEQUENCE</scope>
    <source>
        <strain evidence="2">DSM 19486</strain>
    </source>
</reference>
<dbReference type="Proteomes" id="UP001142592">
    <property type="component" value="Unassembled WGS sequence"/>
</dbReference>
<accession>A0A9X3IBI2</accession>
<evidence type="ECO:0000313" key="2">
    <source>
        <dbReference type="EMBL" id="MCX3267445.1"/>
    </source>
</evidence>
<dbReference type="PROSITE" id="PS50043">
    <property type="entry name" value="HTH_LUXR_2"/>
    <property type="match status" value="1"/>
</dbReference>
<sequence>MEGYQYEEIANELQIPLETIKTSIRPVREILNTA</sequence>
<dbReference type="GO" id="GO:0006355">
    <property type="term" value="P:regulation of DNA-templated transcription"/>
    <property type="evidence" value="ECO:0007669"/>
    <property type="project" value="InterPro"/>
</dbReference>
<protein>
    <recommendedName>
        <fullName evidence="1">HTH luxR-type domain-containing protein</fullName>
    </recommendedName>
</protein>
<proteinExistence type="predicted"/>